<dbReference type="AlphaFoldDB" id="J9GTP9"/>
<organism evidence="1">
    <name type="scientific">gut metagenome</name>
    <dbReference type="NCBI Taxonomy" id="749906"/>
    <lineage>
        <taxon>unclassified sequences</taxon>
        <taxon>metagenomes</taxon>
        <taxon>organismal metagenomes</taxon>
    </lineage>
</organism>
<sequence>MAKKDARGDLTLGKDSVLTGLTFFLDPA</sequence>
<proteinExistence type="predicted"/>
<feature type="non-terminal residue" evidence="1">
    <location>
        <position position="28"/>
    </location>
</feature>
<evidence type="ECO:0000313" key="1">
    <source>
        <dbReference type="EMBL" id="EJX03745.1"/>
    </source>
</evidence>
<accession>J9GTP9</accession>
<reference evidence="1" key="1">
    <citation type="journal article" date="2012" name="PLoS ONE">
        <title>Gene sets for utilization of primary and secondary nutrition supplies in the distal gut of endangered iberian lynx.</title>
        <authorList>
            <person name="Alcaide M."/>
            <person name="Messina E."/>
            <person name="Richter M."/>
            <person name="Bargiela R."/>
            <person name="Peplies J."/>
            <person name="Huws S.A."/>
            <person name="Newbold C.J."/>
            <person name="Golyshin P.N."/>
            <person name="Simon M.A."/>
            <person name="Lopez G."/>
            <person name="Yakimov M.M."/>
            <person name="Ferrer M."/>
        </authorList>
    </citation>
    <scope>NUCLEOTIDE SEQUENCE</scope>
</reference>
<name>J9GTP9_9ZZZZ</name>
<gene>
    <name evidence="1" type="ORF">EVA_08148</name>
</gene>
<dbReference type="EMBL" id="AMCI01002052">
    <property type="protein sequence ID" value="EJX03745.1"/>
    <property type="molecule type" value="Genomic_DNA"/>
</dbReference>
<protein>
    <submittedName>
        <fullName evidence="1">Uncharacterized protein</fullName>
    </submittedName>
</protein>
<comment type="caution">
    <text evidence="1">The sequence shown here is derived from an EMBL/GenBank/DDBJ whole genome shotgun (WGS) entry which is preliminary data.</text>
</comment>